<protein>
    <submittedName>
        <fullName evidence="2">Uncharacterized protein</fullName>
    </submittedName>
</protein>
<accession>A0A0N0DT92</accession>
<evidence type="ECO:0000256" key="1">
    <source>
        <dbReference type="SAM" id="MobiDB-lite"/>
    </source>
</evidence>
<reference evidence="2 3" key="1">
    <citation type="submission" date="2015-07" db="EMBL/GenBank/DDBJ databases">
        <title>High-quality genome of monoxenous trypanosomatid Leptomonas pyrrhocoris.</title>
        <authorList>
            <person name="Flegontov P."/>
            <person name="Butenko A."/>
            <person name="Firsov S."/>
            <person name="Vlcek C."/>
            <person name="Logacheva M.D."/>
            <person name="Field M."/>
            <person name="Filatov D."/>
            <person name="Flegontova O."/>
            <person name="Gerasimov E."/>
            <person name="Jackson A.P."/>
            <person name="Kelly S."/>
            <person name="Opperdoes F."/>
            <person name="O'Reilly A."/>
            <person name="Votypka J."/>
            <person name="Yurchenko V."/>
            <person name="Lukes J."/>
        </authorList>
    </citation>
    <scope>NUCLEOTIDE SEQUENCE [LARGE SCALE GENOMIC DNA]</scope>
    <source>
        <strain evidence="2">H10</strain>
    </source>
</reference>
<dbReference type="RefSeq" id="XP_015655601.1">
    <property type="nucleotide sequence ID" value="XM_015805595.1"/>
</dbReference>
<sequence length="681" mass="73960">MPQLQQLADRRAAASQKMSEEKPWQPSFALPSDALPLRPPVPTSVLFNVADGYAYQITISPFDDAAQLSVCVFTVRRVVLPDTHVLSLQVSATARCGLPFCTVEGGVTWHDVLVTLALVEPQLRASLYGWNVQVLGLDARSGGWLPITPALSSPLEAQYFLQTNVEVLFEYYGADSLHMQATPLMPSPAAADWHTPSERSTTPGQAPPPAPVKDYHRAPPHVCFSDPRRYNVRHPNEAGAAAPPRSLAYDFDAARTPSPQSAEDNPVAPPVATWSLVAFLRQQQRWGQRCKELRQRTANMPADAVLQLVRDELQLLRQPQSLPCTVLEDRGAATWTLSLLEYECQLLSEKVHDLCRPAEPAEAATTPPPTAEVLRTCRAHLRHIRERAAKVCQVVDAVWTAERQAEVEGAVPDDFPLGWLCVLLTSLRLRCLRHVALVHACTGFVSGSENEEDEEAAKAVDAGDFLSTAMLGSDAVLLHESVQTAEQMLEALESISAFPQDARLPPAALSEPLLATALSLAELAAYLSVNTANRCALVRAAVQLCRVRLQCIAPSGDVRWLPRCIQDIATRMQGKLNGLPLTSTAFAAYAELTQLLRDAADSAAELNAAAEEVPSSTTPPDSSMMVLGYTLTHLATTADVDTAFVQGNMAVRGFRSNTAAPESVDPRTAEVTQEDTQTAQM</sequence>
<dbReference type="OMA" id="LPFCVVE"/>
<feature type="region of interest" description="Disordered" evidence="1">
    <location>
        <begin position="656"/>
        <end position="681"/>
    </location>
</feature>
<dbReference type="Proteomes" id="UP000037923">
    <property type="component" value="Unassembled WGS sequence"/>
</dbReference>
<comment type="caution">
    <text evidence="2">The sequence shown here is derived from an EMBL/GenBank/DDBJ whole genome shotgun (WGS) entry which is preliminary data.</text>
</comment>
<evidence type="ECO:0000313" key="3">
    <source>
        <dbReference type="Proteomes" id="UP000037923"/>
    </source>
</evidence>
<dbReference type="GeneID" id="26907371"/>
<evidence type="ECO:0000313" key="2">
    <source>
        <dbReference type="EMBL" id="KPA77162.1"/>
    </source>
</evidence>
<gene>
    <name evidence="2" type="ORF">ABB37_07085</name>
</gene>
<dbReference type="OrthoDB" id="264045at2759"/>
<feature type="compositionally biased region" description="Basic and acidic residues" evidence="1">
    <location>
        <begin position="8"/>
        <end position="23"/>
    </location>
</feature>
<dbReference type="VEuPathDB" id="TriTrypDB:LpyrH10_17_0170"/>
<proteinExistence type="predicted"/>
<dbReference type="AlphaFoldDB" id="A0A0N0DT92"/>
<feature type="region of interest" description="Disordered" evidence="1">
    <location>
        <begin position="1"/>
        <end position="25"/>
    </location>
</feature>
<dbReference type="EMBL" id="LGTL01000017">
    <property type="protein sequence ID" value="KPA77162.1"/>
    <property type="molecule type" value="Genomic_DNA"/>
</dbReference>
<keyword evidence="3" id="KW-1185">Reference proteome</keyword>
<organism evidence="2 3">
    <name type="scientific">Leptomonas pyrrhocoris</name>
    <name type="common">Firebug parasite</name>
    <dbReference type="NCBI Taxonomy" id="157538"/>
    <lineage>
        <taxon>Eukaryota</taxon>
        <taxon>Discoba</taxon>
        <taxon>Euglenozoa</taxon>
        <taxon>Kinetoplastea</taxon>
        <taxon>Metakinetoplastina</taxon>
        <taxon>Trypanosomatida</taxon>
        <taxon>Trypanosomatidae</taxon>
        <taxon>Leishmaniinae</taxon>
        <taxon>Leptomonas</taxon>
    </lineage>
</organism>
<name>A0A0N0DT92_LEPPY</name>
<feature type="region of interest" description="Disordered" evidence="1">
    <location>
        <begin position="188"/>
        <end position="246"/>
    </location>
</feature>
<feature type="compositionally biased region" description="Polar residues" evidence="1">
    <location>
        <begin position="670"/>
        <end position="681"/>
    </location>
</feature>
<dbReference type="RefSeq" id="XP_015655600.1">
    <property type="nucleotide sequence ID" value="XM_015805594.1"/>
</dbReference>
<dbReference type="EMBL" id="LGTL01000017">
    <property type="protein sequence ID" value="KPA77161.1"/>
    <property type="molecule type" value="Genomic_DNA"/>
</dbReference>